<evidence type="ECO:0000256" key="2">
    <source>
        <dbReference type="SAM" id="SignalP"/>
    </source>
</evidence>
<dbReference type="Gene3D" id="2.60.120.260">
    <property type="entry name" value="Galactose-binding domain-like"/>
    <property type="match status" value="1"/>
</dbReference>
<comment type="caution">
    <text evidence="3">The sequence shown here is derived from an EMBL/GenBank/DDBJ whole genome shotgun (WGS) entry which is preliminary data.</text>
</comment>
<evidence type="ECO:0008006" key="5">
    <source>
        <dbReference type="Google" id="ProtNLM"/>
    </source>
</evidence>
<evidence type="ECO:0000256" key="1">
    <source>
        <dbReference type="SAM" id="MobiDB-lite"/>
    </source>
</evidence>
<evidence type="ECO:0000313" key="4">
    <source>
        <dbReference type="Proteomes" id="UP001209878"/>
    </source>
</evidence>
<feature type="region of interest" description="Disordered" evidence="1">
    <location>
        <begin position="90"/>
        <end position="125"/>
    </location>
</feature>
<feature type="signal peptide" evidence="2">
    <location>
        <begin position="1"/>
        <end position="24"/>
    </location>
</feature>
<dbReference type="InterPro" id="IPR008979">
    <property type="entry name" value="Galactose-bd-like_sf"/>
</dbReference>
<dbReference type="EMBL" id="JAODUO010000132">
    <property type="protein sequence ID" value="KAK2188432.1"/>
    <property type="molecule type" value="Genomic_DNA"/>
</dbReference>
<gene>
    <name evidence="3" type="ORF">NP493_132g02118</name>
</gene>
<name>A0AAD9UGD1_RIDPI</name>
<keyword evidence="4" id="KW-1185">Reference proteome</keyword>
<organism evidence="3 4">
    <name type="scientific">Ridgeia piscesae</name>
    <name type="common">Tubeworm</name>
    <dbReference type="NCBI Taxonomy" id="27915"/>
    <lineage>
        <taxon>Eukaryota</taxon>
        <taxon>Metazoa</taxon>
        <taxon>Spiralia</taxon>
        <taxon>Lophotrochozoa</taxon>
        <taxon>Annelida</taxon>
        <taxon>Polychaeta</taxon>
        <taxon>Sedentaria</taxon>
        <taxon>Canalipalpata</taxon>
        <taxon>Sabellida</taxon>
        <taxon>Siboglinidae</taxon>
        <taxon>Ridgeia</taxon>
    </lineage>
</organism>
<accession>A0AAD9UGD1</accession>
<dbReference type="PANTHER" id="PTHR31513">
    <property type="entry name" value="EPHRIN TYPE-B RECEPTOR"/>
    <property type="match status" value="1"/>
</dbReference>
<proteinExistence type="predicted"/>
<dbReference type="PANTHER" id="PTHR31513:SF2">
    <property type="entry name" value="MRAZ"/>
    <property type="match status" value="1"/>
</dbReference>
<reference evidence="3" key="1">
    <citation type="journal article" date="2023" name="Mol. Biol. Evol.">
        <title>Third-Generation Sequencing Reveals the Adaptive Role of the Epigenome in Three Deep-Sea Polychaetes.</title>
        <authorList>
            <person name="Perez M."/>
            <person name="Aroh O."/>
            <person name="Sun Y."/>
            <person name="Lan Y."/>
            <person name="Juniper S.K."/>
            <person name="Young C.R."/>
            <person name="Angers B."/>
            <person name="Qian P.Y."/>
        </authorList>
    </citation>
    <scope>NUCLEOTIDE SEQUENCE</scope>
    <source>
        <strain evidence="3">R07B-5</strain>
    </source>
</reference>
<dbReference type="Proteomes" id="UP001209878">
    <property type="component" value="Unassembled WGS sequence"/>
</dbReference>
<evidence type="ECO:0000313" key="3">
    <source>
        <dbReference type="EMBL" id="KAK2188432.1"/>
    </source>
</evidence>
<feature type="chain" id="PRO_5042211197" description="Tenascin-X" evidence="2">
    <location>
        <begin position="25"/>
        <end position="1301"/>
    </location>
</feature>
<sequence>MAGTRGVLAWLLLLLCRLKTGVGAADCDTTGNDLIIAAGIDCTLPATVVKTFGIVSIAGHVLVRAGSSGQYATLRVDREVVVASTGVLTASGQGHNRGQGPGHGVTSGTTSGSGGSHGGRGGAPQGFFLASGQAPAYDTFVRPDQSGSGGGGPSGGTGGGVVHIVSKKVTIDGRVSADGTDGQGDSGGGAGGSILIEVTNQGPFGVKGDGGYYVKSFYMQYYDDMAKNYVTYKEKPGDSQPYMFSITGESLVRLELPYPVLTTKISLRITDYYGRVMMAARVYGYKTTEPGGPGTVFRNGHDKVSSGVGSLRVDNFGRSVLVAKTADCSQFDTLRSGNDNSMMHVVGNSRITVTSNTNSKMVFNTNTALVLTKDIDFTMKKKTDMFGTFEVQPSAKVNIDGSLYLKPQTLTVEALTIGRSGSVTVPTETSSDILTINATDITFNGNLTAGVVKLDNLQRFAVGEYAFVTFEPTSHNLLLGSVIDIQGNVNLTKIISFRRPFCEHLTIDGGSLVMEGGNSMTLQCKDVHINGLLSIQCPVSVASGFDSFTVGPLGQFTFRLDGDFICDTILVNGTMTSMTNISMRGQIRDNIENFGIGSAGRLTLDSINQKSGLLAKSSTVAAHIVKIDGTFLPGQLHIPSEGNQGGWDSIEIGAGGSMQFQPDGDFLCNYMNINGTLESYAPITVHGHNVQLQMFVGIGGSVLFDSNSSHPLGPWRGTSSIQASTLTTEENSAMTAGYITLAIDDIDVDGRLTFEAASMVLTNTFVVGGNGHVETASPIAVKSPTVIRTSNITVNGYMKLDTRGKHDTREWSSSNASVLHVSSLVVGSGGSFLAGHLSLAEKVETLTVGGNGKFEFEPATLFHIISTEIAGQVKSYIPMSDGIHLKGELLNIKSSGKLDMDYNGDVNDSDSGCLPSYIQIVTCDIAGTVQAGSLSIDTSNISVATTGNLIVNYGGYESGNGPGAGVGHTGGGSGASYGGRGGAGKGTKAVMPYCTIHEKCLWGSGGGGGSAGLAGGRGGGMMHIDVVGIFVLNGEIFANGETASHANSGGGSGGAVWIKAAEFKGRGFIYANGGNGYTYGGGGAGGRVNVFFEKGDFKSGHVVAKGAVAFLQASEIGHVTEFTLIELYGGAQLTFYGDVVAVTAVSLVGDDTSYIHIPPQQILRLTEVSPYRRVNMTYALYVYEGANVVLPTATVEFRQRLDQSGEHMPGDNCPASFLVSSTRTIWGQLTANNAHLLIGTGEFTPGDNRRPTVLIGTGVTLRMMLPSVRNITCVGLTIQDGGTLDLRSEAGDPADQWNVEV</sequence>
<dbReference type="SUPFAM" id="SSF49785">
    <property type="entry name" value="Galactose-binding domain-like"/>
    <property type="match status" value="1"/>
</dbReference>
<protein>
    <recommendedName>
        <fullName evidence="5">Tenascin-X</fullName>
    </recommendedName>
</protein>
<keyword evidence="2" id="KW-0732">Signal</keyword>
<feature type="compositionally biased region" description="Gly residues" evidence="1">
    <location>
        <begin position="95"/>
        <end position="124"/>
    </location>
</feature>